<dbReference type="EMBL" id="FZMP01000042">
    <property type="protein sequence ID" value="SNQ59804.1"/>
    <property type="molecule type" value="Genomic_DNA"/>
</dbReference>
<evidence type="ECO:0000313" key="2">
    <source>
        <dbReference type="Proteomes" id="UP000218615"/>
    </source>
</evidence>
<organism evidence="1 2">
    <name type="scientific">Candidatus Methanoperedens nitratireducens</name>
    <dbReference type="NCBI Taxonomy" id="1392998"/>
    <lineage>
        <taxon>Archaea</taxon>
        <taxon>Methanobacteriati</taxon>
        <taxon>Methanobacteriota</taxon>
        <taxon>Stenosarchaea group</taxon>
        <taxon>Methanomicrobia</taxon>
        <taxon>Methanosarcinales</taxon>
        <taxon>ANME-2 cluster</taxon>
        <taxon>Candidatus Methanoperedentaceae</taxon>
        <taxon>Candidatus Methanoperedens</taxon>
    </lineage>
</organism>
<name>A0A284VKL0_9EURY</name>
<accession>A0A284VKL0</accession>
<keyword evidence="2" id="KW-1185">Reference proteome</keyword>
<dbReference type="AlphaFoldDB" id="A0A284VKL0"/>
<evidence type="ECO:0000313" key="1">
    <source>
        <dbReference type="EMBL" id="SNQ59804.1"/>
    </source>
</evidence>
<evidence type="ECO:0008006" key="3">
    <source>
        <dbReference type="Google" id="ProtNLM"/>
    </source>
</evidence>
<dbReference type="Proteomes" id="UP000218615">
    <property type="component" value="Unassembled WGS sequence"/>
</dbReference>
<reference evidence="2" key="1">
    <citation type="submission" date="2017-06" db="EMBL/GenBank/DDBJ databases">
        <authorList>
            <person name="Cremers G."/>
        </authorList>
    </citation>
    <scope>NUCLEOTIDE SEQUENCE [LARGE SCALE GENOMIC DNA]</scope>
</reference>
<protein>
    <recommendedName>
        <fullName evidence="3">Antitoxin</fullName>
    </recommendedName>
</protein>
<proteinExistence type="predicted"/>
<sequence>MKLKMVGLTEEAYEALNDFRVRGKSFSKVVMEITKSVKNGTQVQPLPR</sequence>
<gene>
    <name evidence="1" type="ORF">MNV_1360006</name>
</gene>